<sequence>MDGMLDPSLQAIDMDMDEDSTNNLSTKISSTPAQPKNAKKVPGNGKEKANLPKTKKRAHPKPSKNVKPPKKTARATRTKKIKDDNKDQDDGKENKQSEAIEINVNDSDESKDDANCDPKKRSHAQNYLGHKDLQICTSWLETTKDGRKGTNQSGYVFWETVCKQYQKHIPKPKRTSKSLKNWWGLIQHSVNKYHGCVQQINHFNPSGSNTNDQVTMALSLYSKTQGKAFTFMSCYKLLAKSAKFFKYNAFLKKKNKQNKTIKSRDSSPPPSSRPVTTQATSDALGNKTSVPPTCPIGCKKAKIEYQEQQLEISNHKQIKKIFSAHCEIAEAAKKQQATLNSQNANLQCLSNNAIMNKDLTGVSKMVRKYYELKQKKIIACLEGELGQQE</sequence>
<dbReference type="PANTHER" id="PTHR45125:SF3">
    <property type="entry name" value="NO-APICAL-MERISTEM-ASSOCIATED CARBOXY-TERMINAL DOMAIN PROTEIN"/>
    <property type="match status" value="1"/>
</dbReference>
<feature type="coiled-coil region" evidence="1">
    <location>
        <begin position="298"/>
        <end position="352"/>
    </location>
</feature>
<protein>
    <recommendedName>
        <fullName evidence="3">No apical meristem-associated C-terminal domain-containing protein</fullName>
    </recommendedName>
</protein>
<feature type="domain" description="No apical meristem-associated C-terminal" evidence="3">
    <location>
        <begin position="227"/>
        <end position="377"/>
    </location>
</feature>
<evidence type="ECO:0000256" key="1">
    <source>
        <dbReference type="SAM" id="Coils"/>
    </source>
</evidence>
<feature type="compositionally biased region" description="Basic residues" evidence="2">
    <location>
        <begin position="53"/>
        <end position="80"/>
    </location>
</feature>
<evidence type="ECO:0000256" key="2">
    <source>
        <dbReference type="SAM" id="MobiDB-lite"/>
    </source>
</evidence>
<feature type="region of interest" description="Disordered" evidence="2">
    <location>
        <begin position="256"/>
        <end position="288"/>
    </location>
</feature>
<accession>A0A2N5U8K1</accession>
<name>A0A2N5U8K1_9BASI</name>
<evidence type="ECO:0000313" key="5">
    <source>
        <dbReference type="Proteomes" id="UP000235388"/>
    </source>
</evidence>
<reference evidence="4 5" key="1">
    <citation type="submission" date="2017-11" db="EMBL/GenBank/DDBJ databases">
        <title>De novo assembly and phasing of dikaryotic genomes from two isolates of Puccinia coronata f. sp. avenae, the causal agent of oat crown rust.</title>
        <authorList>
            <person name="Miller M.E."/>
            <person name="Zhang Y."/>
            <person name="Omidvar V."/>
            <person name="Sperschneider J."/>
            <person name="Schwessinger B."/>
            <person name="Raley C."/>
            <person name="Palmer J.M."/>
            <person name="Garnica D."/>
            <person name="Upadhyaya N."/>
            <person name="Rathjen J."/>
            <person name="Taylor J.M."/>
            <person name="Park R.F."/>
            <person name="Dodds P.N."/>
            <person name="Hirsch C.D."/>
            <person name="Kianian S.F."/>
            <person name="Figueroa M."/>
        </authorList>
    </citation>
    <scope>NUCLEOTIDE SEQUENCE [LARGE SCALE GENOMIC DNA]</scope>
    <source>
        <strain evidence="4">12NC29</strain>
    </source>
</reference>
<dbReference type="PANTHER" id="PTHR45125">
    <property type="entry name" value="F21J9.4-RELATED"/>
    <property type="match status" value="1"/>
</dbReference>
<dbReference type="Proteomes" id="UP000235388">
    <property type="component" value="Unassembled WGS sequence"/>
</dbReference>
<comment type="caution">
    <text evidence="4">The sequence shown here is derived from an EMBL/GenBank/DDBJ whole genome shotgun (WGS) entry which is preliminary data.</text>
</comment>
<organism evidence="4 5">
    <name type="scientific">Puccinia coronata f. sp. avenae</name>
    <dbReference type="NCBI Taxonomy" id="200324"/>
    <lineage>
        <taxon>Eukaryota</taxon>
        <taxon>Fungi</taxon>
        <taxon>Dikarya</taxon>
        <taxon>Basidiomycota</taxon>
        <taxon>Pucciniomycotina</taxon>
        <taxon>Pucciniomycetes</taxon>
        <taxon>Pucciniales</taxon>
        <taxon>Pucciniaceae</taxon>
        <taxon>Puccinia</taxon>
    </lineage>
</organism>
<evidence type="ECO:0000313" key="4">
    <source>
        <dbReference type="EMBL" id="PLW34070.1"/>
    </source>
</evidence>
<dbReference type="STRING" id="200324.A0A2N5U8K1"/>
<dbReference type="InterPro" id="IPR029466">
    <property type="entry name" value="NAM-associated_C"/>
</dbReference>
<gene>
    <name evidence="4" type="ORF">PCANC_27431</name>
</gene>
<feature type="region of interest" description="Disordered" evidence="2">
    <location>
        <begin position="1"/>
        <end position="122"/>
    </location>
</feature>
<feature type="compositionally biased region" description="Basic and acidic residues" evidence="2">
    <location>
        <begin position="81"/>
        <end position="98"/>
    </location>
</feature>
<dbReference type="EMBL" id="PGCJ01000285">
    <property type="protein sequence ID" value="PLW34070.1"/>
    <property type="molecule type" value="Genomic_DNA"/>
</dbReference>
<feature type="compositionally biased region" description="Polar residues" evidence="2">
    <location>
        <begin position="275"/>
        <end position="288"/>
    </location>
</feature>
<feature type="compositionally biased region" description="Polar residues" evidence="2">
    <location>
        <begin position="21"/>
        <end position="34"/>
    </location>
</feature>
<keyword evidence="5" id="KW-1185">Reference proteome</keyword>
<proteinExistence type="predicted"/>
<evidence type="ECO:0000259" key="3">
    <source>
        <dbReference type="Pfam" id="PF14303"/>
    </source>
</evidence>
<dbReference type="OrthoDB" id="2507429at2759"/>
<dbReference type="AlphaFoldDB" id="A0A2N5U8K1"/>
<keyword evidence="1" id="KW-0175">Coiled coil</keyword>
<dbReference type="Pfam" id="PF14303">
    <property type="entry name" value="NAM-associated"/>
    <property type="match status" value="1"/>
</dbReference>